<evidence type="ECO:0000313" key="1">
    <source>
        <dbReference type="EMBL" id="PPA71905.1"/>
    </source>
</evidence>
<organism evidence="1 2">
    <name type="scientific">Jeotgalibacillus proteolyticus</name>
    <dbReference type="NCBI Taxonomy" id="2082395"/>
    <lineage>
        <taxon>Bacteria</taxon>
        <taxon>Bacillati</taxon>
        <taxon>Bacillota</taxon>
        <taxon>Bacilli</taxon>
        <taxon>Bacillales</taxon>
        <taxon>Caryophanaceae</taxon>
        <taxon>Jeotgalibacillus</taxon>
    </lineage>
</organism>
<protein>
    <submittedName>
        <fullName evidence="1">Uncharacterized protein</fullName>
    </submittedName>
</protein>
<evidence type="ECO:0000313" key="2">
    <source>
        <dbReference type="Proteomes" id="UP000239047"/>
    </source>
</evidence>
<sequence>MIFHKYYSLDFVMKMRLRQMSRLLLEALLKQQKEEAYQLYLALRPNMTEENYQTFDEFYEPLINNEEVENKTSGEILSEVKDLLNSHTWR</sequence>
<dbReference type="AlphaFoldDB" id="A0A2S5GG64"/>
<accession>A0A2S5GG64</accession>
<proteinExistence type="predicted"/>
<comment type="caution">
    <text evidence="1">The sequence shown here is derived from an EMBL/GenBank/DDBJ whole genome shotgun (WGS) entry which is preliminary data.</text>
</comment>
<dbReference type="EMBL" id="PREZ01000001">
    <property type="protein sequence ID" value="PPA71905.1"/>
    <property type="molecule type" value="Genomic_DNA"/>
</dbReference>
<reference evidence="1 2" key="1">
    <citation type="submission" date="2018-02" db="EMBL/GenBank/DDBJ databases">
        <title>Jeotgalibacillus proteolyticum sp. nov. a protease producing bacterium isolated from ocean sediments of Laizhou Bay.</title>
        <authorList>
            <person name="Li Y."/>
        </authorList>
    </citation>
    <scope>NUCLEOTIDE SEQUENCE [LARGE SCALE GENOMIC DNA]</scope>
    <source>
        <strain evidence="1 2">22-7</strain>
    </source>
</reference>
<dbReference type="Proteomes" id="UP000239047">
    <property type="component" value="Unassembled WGS sequence"/>
</dbReference>
<name>A0A2S5GG64_9BACL</name>
<gene>
    <name evidence="1" type="ORF">C4B60_00570</name>
</gene>
<keyword evidence="2" id="KW-1185">Reference proteome</keyword>